<sequence>MPMVKTDAFYGHLLDGTFILSLATLWAFRAWRRYAIDRLRNAKHAGPSAHVIASLQQAVWFEGVFKMVVASIGVGIQVFKGTEGYRIAHMENIQHACMYSFNIPSGILDVLSCKETLVPQGANRAVLLLAFCVEVLVFHSHLHGRPPLDTLMHGLIVYAVLAKAACLCFEMVLKDSVLAPLGTAFFGAVQGSWVLQIAFSLCSPVFGSWQENHQNLMYAVTLFTWHMAGALLFLALIGVLTWLCYVGSHIPRQKIMEASHHNGSYLMPPLLSVPDAFDELLEVLPSEATDLAVCFEDTYVGRRRSNGVQTAILPPSLWSVHDTVQQDMPRTNNAVEAWHRGFQTSVDCCLLNLWAFLRCLKDEQALQELNMAQLDAGQRPPRFAQKYKD</sequence>
<organism evidence="1 2">
    <name type="scientific">Ixodes persulcatus</name>
    <name type="common">Taiga tick</name>
    <dbReference type="NCBI Taxonomy" id="34615"/>
    <lineage>
        <taxon>Eukaryota</taxon>
        <taxon>Metazoa</taxon>
        <taxon>Ecdysozoa</taxon>
        <taxon>Arthropoda</taxon>
        <taxon>Chelicerata</taxon>
        <taxon>Arachnida</taxon>
        <taxon>Acari</taxon>
        <taxon>Parasitiformes</taxon>
        <taxon>Ixodida</taxon>
        <taxon>Ixodoidea</taxon>
        <taxon>Ixodidae</taxon>
        <taxon>Ixodinae</taxon>
        <taxon>Ixodes</taxon>
    </lineage>
</organism>
<dbReference type="EMBL" id="JABSTQ010002317">
    <property type="protein sequence ID" value="KAG0444223.1"/>
    <property type="molecule type" value="Genomic_DNA"/>
</dbReference>
<comment type="caution">
    <text evidence="1">The sequence shown here is derived from an EMBL/GenBank/DDBJ whole genome shotgun (WGS) entry which is preliminary data.</text>
</comment>
<gene>
    <name evidence="1" type="ORF">HPB47_014031</name>
</gene>
<keyword evidence="2" id="KW-1185">Reference proteome</keyword>
<accession>A0AC60R0J3</accession>
<evidence type="ECO:0000313" key="2">
    <source>
        <dbReference type="Proteomes" id="UP000805193"/>
    </source>
</evidence>
<evidence type="ECO:0000313" key="1">
    <source>
        <dbReference type="EMBL" id="KAG0444223.1"/>
    </source>
</evidence>
<protein>
    <submittedName>
        <fullName evidence="1">Uncharacterized protein</fullName>
    </submittedName>
</protein>
<name>A0AC60R0J3_IXOPE</name>
<dbReference type="Proteomes" id="UP000805193">
    <property type="component" value="Unassembled WGS sequence"/>
</dbReference>
<proteinExistence type="predicted"/>
<reference evidence="1 2" key="1">
    <citation type="journal article" date="2020" name="Cell">
        <title>Large-Scale Comparative Analyses of Tick Genomes Elucidate Their Genetic Diversity and Vector Capacities.</title>
        <authorList>
            <consortium name="Tick Genome and Microbiome Consortium (TIGMIC)"/>
            <person name="Jia N."/>
            <person name="Wang J."/>
            <person name="Shi W."/>
            <person name="Du L."/>
            <person name="Sun Y."/>
            <person name="Zhan W."/>
            <person name="Jiang J.F."/>
            <person name="Wang Q."/>
            <person name="Zhang B."/>
            <person name="Ji P."/>
            <person name="Bell-Sakyi L."/>
            <person name="Cui X.M."/>
            <person name="Yuan T.T."/>
            <person name="Jiang B.G."/>
            <person name="Yang W.F."/>
            <person name="Lam T.T."/>
            <person name="Chang Q.C."/>
            <person name="Ding S.J."/>
            <person name="Wang X.J."/>
            <person name="Zhu J.G."/>
            <person name="Ruan X.D."/>
            <person name="Zhao L."/>
            <person name="Wei J.T."/>
            <person name="Ye R.Z."/>
            <person name="Que T.C."/>
            <person name="Du C.H."/>
            <person name="Zhou Y.H."/>
            <person name="Cheng J.X."/>
            <person name="Dai P.F."/>
            <person name="Guo W.B."/>
            <person name="Han X.H."/>
            <person name="Huang E.J."/>
            <person name="Li L.F."/>
            <person name="Wei W."/>
            <person name="Gao Y.C."/>
            <person name="Liu J.Z."/>
            <person name="Shao H.Z."/>
            <person name="Wang X."/>
            <person name="Wang C.C."/>
            <person name="Yang T.C."/>
            <person name="Huo Q.B."/>
            <person name="Li W."/>
            <person name="Chen H.Y."/>
            <person name="Chen S.E."/>
            <person name="Zhou L.G."/>
            <person name="Ni X.B."/>
            <person name="Tian J.H."/>
            <person name="Sheng Y."/>
            <person name="Liu T."/>
            <person name="Pan Y.S."/>
            <person name="Xia L.Y."/>
            <person name="Li J."/>
            <person name="Zhao F."/>
            <person name="Cao W.C."/>
        </authorList>
    </citation>
    <scope>NUCLEOTIDE SEQUENCE [LARGE SCALE GENOMIC DNA]</scope>
    <source>
        <strain evidence="1">Iper-2018</strain>
    </source>
</reference>
<feature type="non-terminal residue" evidence="1">
    <location>
        <position position="389"/>
    </location>
</feature>